<keyword evidence="2" id="KW-0963">Cytoplasm</keyword>
<dbReference type="PROSITE" id="PS50067">
    <property type="entry name" value="KINESIN_MOTOR_2"/>
    <property type="match status" value="1"/>
</dbReference>
<keyword evidence="4 6" id="KW-0067">ATP-binding</keyword>
<dbReference type="SUPFAM" id="SSF52540">
    <property type="entry name" value="P-loop containing nucleoside triphosphate hydrolases"/>
    <property type="match status" value="1"/>
</dbReference>
<evidence type="ECO:0000259" key="10">
    <source>
        <dbReference type="PROSITE" id="PS50067"/>
    </source>
</evidence>
<keyword evidence="6 7" id="KW-0505">Motor protein</keyword>
<accession>A0ABN9TRV6</accession>
<feature type="region of interest" description="Disordered" evidence="9">
    <location>
        <begin position="152"/>
        <end position="173"/>
    </location>
</feature>
<evidence type="ECO:0000256" key="1">
    <source>
        <dbReference type="ARBA" id="ARBA00004496"/>
    </source>
</evidence>
<evidence type="ECO:0000256" key="6">
    <source>
        <dbReference type="PROSITE-ProRule" id="PRU00283"/>
    </source>
</evidence>
<comment type="caution">
    <text evidence="11">The sequence shown here is derived from an EMBL/GenBank/DDBJ whole genome shotgun (WGS) entry which is preliminary data.</text>
</comment>
<evidence type="ECO:0000256" key="5">
    <source>
        <dbReference type="ARBA" id="ARBA00023054"/>
    </source>
</evidence>
<dbReference type="Gene3D" id="3.40.850.10">
    <property type="entry name" value="Kinesin motor domain"/>
    <property type="match status" value="1"/>
</dbReference>
<comment type="subcellular location">
    <subcellularLocation>
        <location evidence="1">Cytoplasm</location>
    </subcellularLocation>
</comment>
<dbReference type="PRINTS" id="PR00380">
    <property type="entry name" value="KINESINHEAVY"/>
</dbReference>
<dbReference type="EMBL" id="CAUYUJ010015004">
    <property type="protein sequence ID" value="CAK0848713.1"/>
    <property type="molecule type" value="Genomic_DNA"/>
</dbReference>
<evidence type="ECO:0000256" key="9">
    <source>
        <dbReference type="SAM" id="MobiDB-lite"/>
    </source>
</evidence>
<dbReference type="Pfam" id="PF00225">
    <property type="entry name" value="Kinesin"/>
    <property type="match status" value="1"/>
</dbReference>
<evidence type="ECO:0000313" key="12">
    <source>
        <dbReference type="Proteomes" id="UP001189429"/>
    </source>
</evidence>
<feature type="domain" description="Kinesin motor" evidence="10">
    <location>
        <begin position="114"/>
        <end position="475"/>
    </location>
</feature>
<feature type="binding site" evidence="6">
    <location>
        <begin position="229"/>
        <end position="236"/>
    </location>
    <ligand>
        <name>ATP</name>
        <dbReference type="ChEBI" id="CHEBI:30616"/>
    </ligand>
</feature>
<dbReference type="PANTHER" id="PTHR47969:SF15">
    <property type="entry name" value="CHROMOSOME-ASSOCIATED KINESIN KIF4A-RELATED"/>
    <property type="match status" value="1"/>
</dbReference>
<gene>
    <name evidence="11" type="ORF">PCOR1329_LOCUS41602</name>
</gene>
<evidence type="ECO:0000256" key="7">
    <source>
        <dbReference type="RuleBase" id="RU000394"/>
    </source>
</evidence>
<feature type="coiled-coil region" evidence="8">
    <location>
        <begin position="483"/>
        <end position="510"/>
    </location>
</feature>
<dbReference type="InterPro" id="IPR001752">
    <property type="entry name" value="Kinesin_motor_dom"/>
</dbReference>
<dbReference type="PROSITE" id="PS00411">
    <property type="entry name" value="KINESIN_MOTOR_1"/>
    <property type="match status" value="1"/>
</dbReference>
<dbReference type="InterPro" id="IPR019821">
    <property type="entry name" value="Kinesin_motor_CS"/>
</dbReference>
<organism evidence="11 12">
    <name type="scientific">Prorocentrum cordatum</name>
    <dbReference type="NCBI Taxonomy" id="2364126"/>
    <lineage>
        <taxon>Eukaryota</taxon>
        <taxon>Sar</taxon>
        <taxon>Alveolata</taxon>
        <taxon>Dinophyceae</taxon>
        <taxon>Prorocentrales</taxon>
        <taxon>Prorocentraceae</taxon>
        <taxon>Prorocentrum</taxon>
    </lineage>
</organism>
<protein>
    <recommendedName>
        <fullName evidence="7">Kinesin-like protein</fullName>
    </recommendedName>
</protein>
<dbReference type="InterPro" id="IPR027417">
    <property type="entry name" value="P-loop_NTPase"/>
</dbReference>
<evidence type="ECO:0000256" key="3">
    <source>
        <dbReference type="ARBA" id="ARBA00022741"/>
    </source>
</evidence>
<dbReference type="InterPro" id="IPR036961">
    <property type="entry name" value="Kinesin_motor_dom_sf"/>
</dbReference>
<proteinExistence type="inferred from homology"/>
<keyword evidence="5 8" id="KW-0175">Coiled coil</keyword>
<feature type="compositionally biased region" description="Polar residues" evidence="9">
    <location>
        <begin position="162"/>
        <end position="173"/>
    </location>
</feature>
<evidence type="ECO:0000256" key="4">
    <source>
        <dbReference type="ARBA" id="ARBA00022840"/>
    </source>
</evidence>
<sequence>MQEPGLPTLQAILLCFCFRSSQRDAEVGAQVGELVRLMRGTYSSNHKGVPKPMQNKRFGRKLGWSKQHLSVNISFSLVFEALPLCTRIVPRFLLKVFQGCRRASLCSGYGMAERIKVILRVRPFNSRETQEEGGTQEAFTLRAPGTVTLVNTRDGAGGDPYSPQQDASSRLASGAQQHVGTSSFGYDHVFASDPDGPCFATQETMFDAVGMPLVENALNAYNGCAFFYGQTGAGKSHSCLGNPKSEEQKGLLPRCCERLFQALQEVKDTTPGEVKYNVLVSYLEIYNEKLSDLLAPKSQAKDLQVRLHPQLGPHVPGLSQLPVLSYDAMDDILEEGAKQRIVAATNMNATSSRSHAIFSVDIRMNKSGVDSQAHIHFVDLAGSERQKKTGAEGDRLKEGIAINQSLSVLGKVISALSSSKKGGPAPFRESKLTLLLKEALSGNSRTVLIACISPSMYNQEESVSTLEFASRCKMIATSAAKNQVDRRDQIEALEAEKKEMEDLLGQISSSP</sequence>
<comment type="similarity">
    <text evidence="6 7">Belongs to the TRAFAC class myosin-kinesin ATPase superfamily. Kinesin family.</text>
</comment>
<dbReference type="InterPro" id="IPR027640">
    <property type="entry name" value="Kinesin-like_fam"/>
</dbReference>
<evidence type="ECO:0000256" key="8">
    <source>
        <dbReference type="SAM" id="Coils"/>
    </source>
</evidence>
<dbReference type="Proteomes" id="UP001189429">
    <property type="component" value="Unassembled WGS sequence"/>
</dbReference>
<evidence type="ECO:0000256" key="2">
    <source>
        <dbReference type="ARBA" id="ARBA00022490"/>
    </source>
</evidence>
<dbReference type="SMART" id="SM00129">
    <property type="entry name" value="KISc"/>
    <property type="match status" value="1"/>
</dbReference>
<keyword evidence="3 6" id="KW-0547">Nucleotide-binding</keyword>
<name>A0ABN9TRV6_9DINO</name>
<dbReference type="PANTHER" id="PTHR47969">
    <property type="entry name" value="CHROMOSOME-ASSOCIATED KINESIN KIF4A-RELATED"/>
    <property type="match status" value="1"/>
</dbReference>
<evidence type="ECO:0000313" key="11">
    <source>
        <dbReference type="EMBL" id="CAK0848713.1"/>
    </source>
</evidence>
<reference evidence="11" key="1">
    <citation type="submission" date="2023-10" db="EMBL/GenBank/DDBJ databases">
        <authorList>
            <person name="Chen Y."/>
            <person name="Shah S."/>
            <person name="Dougan E. K."/>
            <person name="Thang M."/>
            <person name="Chan C."/>
        </authorList>
    </citation>
    <scope>NUCLEOTIDE SEQUENCE [LARGE SCALE GENOMIC DNA]</scope>
</reference>
<keyword evidence="7" id="KW-0493">Microtubule</keyword>
<keyword evidence="12" id="KW-1185">Reference proteome</keyword>